<keyword evidence="2 4" id="KW-0479">Metal-binding</keyword>
<dbReference type="InterPro" id="IPR009056">
    <property type="entry name" value="Cyt_c-like_dom"/>
</dbReference>
<dbReference type="SUPFAM" id="SSF46626">
    <property type="entry name" value="Cytochrome c"/>
    <property type="match status" value="1"/>
</dbReference>
<dbReference type="EMBL" id="LECT01000006">
    <property type="protein sequence ID" value="KLU07570.1"/>
    <property type="molecule type" value="Genomic_DNA"/>
</dbReference>
<dbReference type="InterPro" id="IPR011042">
    <property type="entry name" value="6-blade_b-propeller_TolB-like"/>
</dbReference>
<dbReference type="NCBIfam" id="TIGR02603">
    <property type="entry name" value="CxxCH_TIGR02603"/>
    <property type="match status" value="1"/>
</dbReference>
<keyword evidence="1 4" id="KW-0349">Heme</keyword>
<dbReference type="Pfam" id="PF00034">
    <property type="entry name" value="Cytochrom_C"/>
    <property type="match status" value="1"/>
</dbReference>
<keyword evidence="8" id="KW-1185">Reference proteome</keyword>
<evidence type="ECO:0000313" key="7">
    <source>
        <dbReference type="EMBL" id="KLU07570.1"/>
    </source>
</evidence>
<keyword evidence="5" id="KW-0732">Signal</keyword>
<dbReference type="AlphaFoldDB" id="A0A0J1BM60"/>
<dbReference type="InterPro" id="IPR011041">
    <property type="entry name" value="Quinoprot_gluc/sorb_DH_b-prop"/>
</dbReference>
<keyword evidence="3 4" id="KW-0408">Iron</keyword>
<dbReference type="InterPro" id="IPR036909">
    <property type="entry name" value="Cyt_c-like_dom_sf"/>
</dbReference>
<evidence type="ECO:0000313" key="8">
    <source>
        <dbReference type="Proteomes" id="UP000036367"/>
    </source>
</evidence>
<evidence type="ECO:0000256" key="5">
    <source>
        <dbReference type="SAM" id="SignalP"/>
    </source>
</evidence>
<accession>A0A0J1BM60</accession>
<evidence type="ECO:0000256" key="1">
    <source>
        <dbReference type="ARBA" id="ARBA00022617"/>
    </source>
</evidence>
<dbReference type="GO" id="GO:0009055">
    <property type="term" value="F:electron transfer activity"/>
    <property type="evidence" value="ECO:0007669"/>
    <property type="project" value="InterPro"/>
</dbReference>
<dbReference type="PANTHER" id="PTHR33546:SF1">
    <property type="entry name" value="LARGE, MULTIFUNCTIONAL SECRETED PROTEIN"/>
    <property type="match status" value="1"/>
</dbReference>
<dbReference type="Gene3D" id="1.25.10.10">
    <property type="entry name" value="Leucine-rich Repeat Variant"/>
    <property type="match status" value="2"/>
</dbReference>
<dbReference type="InterPro" id="IPR016024">
    <property type="entry name" value="ARM-type_fold"/>
</dbReference>
<evidence type="ECO:0000256" key="4">
    <source>
        <dbReference type="PROSITE-ProRule" id="PRU00433"/>
    </source>
</evidence>
<dbReference type="GO" id="GO:0020037">
    <property type="term" value="F:heme binding"/>
    <property type="evidence" value="ECO:0007669"/>
    <property type="project" value="InterPro"/>
</dbReference>
<dbReference type="PROSITE" id="PS51007">
    <property type="entry name" value="CYTC"/>
    <property type="match status" value="1"/>
</dbReference>
<dbReference type="SUPFAM" id="SSF48371">
    <property type="entry name" value="ARM repeat"/>
    <property type="match status" value="1"/>
</dbReference>
<keyword evidence="7" id="KW-0472">Membrane</keyword>
<organism evidence="7 8">
    <name type="scientific">Rhodopirellula islandica</name>
    <dbReference type="NCBI Taxonomy" id="595434"/>
    <lineage>
        <taxon>Bacteria</taxon>
        <taxon>Pseudomonadati</taxon>
        <taxon>Planctomycetota</taxon>
        <taxon>Planctomycetia</taxon>
        <taxon>Pirellulales</taxon>
        <taxon>Pirellulaceae</taxon>
        <taxon>Rhodopirellula</taxon>
    </lineage>
</organism>
<dbReference type="InterPro" id="IPR055557">
    <property type="entry name" value="DUF7133"/>
</dbReference>
<evidence type="ECO:0000256" key="3">
    <source>
        <dbReference type="ARBA" id="ARBA00023004"/>
    </source>
</evidence>
<dbReference type="Proteomes" id="UP000036367">
    <property type="component" value="Unassembled WGS sequence"/>
</dbReference>
<dbReference type="PANTHER" id="PTHR33546">
    <property type="entry name" value="LARGE, MULTIFUNCTIONAL SECRETED PROTEIN-RELATED"/>
    <property type="match status" value="1"/>
</dbReference>
<feature type="chain" id="PRO_5005248349" evidence="5">
    <location>
        <begin position="24"/>
        <end position="1052"/>
    </location>
</feature>
<evidence type="ECO:0000259" key="6">
    <source>
        <dbReference type="PROSITE" id="PS51007"/>
    </source>
</evidence>
<feature type="signal peptide" evidence="5">
    <location>
        <begin position="1"/>
        <end position="23"/>
    </location>
</feature>
<feature type="domain" description="Cytochrome c" evidence="6">
    <location>
        <begin position="908"/>
        <end position="1046"/>
    </location>
</feature>
<dbReference type="STRING" id="595434.RISK_000648"/>
<evidence type="ECO:0000256" key="2">
    <source>
        <dbReference type="ARBA" id="ARBA00022723"/>
    </source>
</evidence>
<name>A0A0J1BM60_RHOIS</name>
<comment type="caution">
    <text evidence="7">The sequence shown here is derived from an EMBL/GenBank/DDBJ whole genome shotgun (WGS) entry which is preliminary data.</text>
</comment>
<reference evidence="7" key="1">
    <citation type="submission" date="2015-05" db="EMBL/GenBank/DDBJ databases">
        <title>Permanent draft genome of Rhodopirellula islandicus K833.</title>
        <authorList>
            <person name="Kizina J."/>
            <person name="Richter M."/>
            <person name="Glockner F.O."/>
            <person name="Harder J."/>
        </authorList>
    </citation>
    <scope>NUCLEOTIDE SEQUENCE [LARGE SCALE GENOMIC DNA]</scope>
    <source>
        <strain evidence="7">K833</strain>
    </source>
</reference>
<dbReference type="NCBIfam" id="TIGR02604">
    <property type="entry name" value="Piru_Ver_Nterm"/>
    <property type="match status" value="1"/>
</dbReference>
<proteinExistence type="predicted"/>
<protein>
    <submittedName>
        <fullName evidence="7">Transmembrane protein</fullName>
    </submittedName>
</protein>
<dbReference type="OrthoDB" id="232040at2"/>
<dbReference type="RefSeq" id="WP_053061035.1">
    <property type="nucleotide sequence ID" value="NZ_LECT01000006.1"/>
</dbReference>
<dbReference type="InterPro" id="IPR013427">
    <property type="entry name" value="Haem-bd_dom_put"/>
</dbReference>
<dbReference type="InterPro" id="IPR011989">
    <property type="entry name" value="ARM-like"/>
</dbReference>
<keyword evidence="7" id="KW-0812">Transmembrane</keyword>
<dbReference type="PROSITE" id="PS51257">
    <property type="entry name" value="PROKAR_LIPOPROTEIN"/>
    <property type="match status" value="1"/>
</dbReference>
<gene>
    <name evidence="7" type="ORF">RISK_000648</name>
</gene>
<dbReference type="Pfam" id="PF23500">
    <property type="entry name" value="DUF7133"/>
    <property type="match status" value="1"/>
</dbReference>
<dbReference type="Gene3D" id="1.10.760.10">
    <property type="entry name" value="Cytochrome c-like domain"/>
    <property type="match status" value="1"/>
</dbReference>
<dbReference type="Gene3D" id="2.120.10.30">
    <property type="entry name" value="TolB, C-terminal domain"/>
    <property type="match status" value="1"/>
</dbReference>
<dbReference type="InterPro" id="IPR013428">
    <property type="entry name" value="Membrane-bound_put_N"/>
</dbReference>
<dbReference type="PATRIC" id="fig|595434.4.peg.629"/>
<sequence length="1052" mass="114296">MLRSIWRSACLSFFVVSCGSASAQISPTDSLKSLHPAAGMEVSLWASEPMVRNPTAMEIDSRGRVWIAEGLNYRMKQKEFDSMSRVADADQIKILSDTNGDGKADQVTVFADNIFPVPLGLAVEEIWKDGVQTGTRVYTGNSPNLLVLEDTDGDDIADRRHTLLTGFRGVDSDHGLHGMTFGPDGKLYFTVGDARYGADKLKTGEPTLDVMDQSGQRVTSSNVGTTLRVNRDGTQLKILSSGHRNNYEAAVDSFGNVFGSDNDDDGDRGCRMYWVLEGGEYGYQHPDSPRHWAEELPGIIPKLVGTGNGSPSGLVVYEGSLLPEQYHGAVLQIDAGTHQVNSHPLVRHGAGFRSDYDVLLKGDDDWFRPVDVSVATDGSLFVCDWYDAGVGGNRFSDQTTGRIYRVSAENTKPNTLTFHGDNAAEALQSPNAVARLAARDQLVRQGAGARDELLELLQDTNPVIRARALHVLHGLPTTGQADVAEALHDPDPRIRETSLSLLSESDRDNESNQNLDRILALVDDPDAGVRRALLLAISNQPTEDIGAALQSLTAAWDGRDRFYLEALRVALIHREPEFITRLFSSLAETAIQAGWDEQPIAVPPFYPVGSNDAFLRPQDALPPSNSASRVIGLAWVLQRSEALPAMEQLLSHNQSPSVEQAASLALAGIADPAAGRVLVQRFFADGVTAEGKLEIIRQLGRKLATDWRELTKDDSLSQVFMNALDSPAFQITAIESIANASLVGFEAPLMKLAGDDTQQDVVRVAALTSLGKMKHQPVRALAAKLIDDAQGSPSGGRLALAALETIHSMADDTAQPTLLHALLDENMPLDARRRSLQLIATSFQGANTVLSLQKQTKIAADLESELSFLLHNHSDRRIRLAAEEQLPVKAGSDSAKIHNVQAVLAMQGNVERGRELFANHKDAACARCHRVTGEGALVGPDLASVGMKYGDRELLYHIQYPSGAINYNFVATTFLLEDGRVQNGLVLDRRDGKITLGIATGQQITIDEADIEEERPQSVSLMPEGLVANFTEQQLSDLIEYLLTLRQGDAVQ</sequence>
<dbReference type="SUPFAM" id="SSF50952">
    <property type="entry name" value="Soluble quinoprotein glucose dehydrogenase"/>
    <property type="match status" value="1"/>
</dbReference>
<dbReference type="GO" id="GO:0046872">
    <property type="term" value="F:metal ion binding"/>
    <property type="evidence" value="ECO:0007669"/>
    <property type="project" value="UniProtKB-KW"/>
</dbReference>